<reference evidence="1 2" key="1">
    <citation type="submission" date="2018-02" db="EMBL/GenBank/DDBJ databases">
        <title>Comparative genomes isolates from brazilian mangrove.</title>
        <authorList>
            <person name="Araujo J.E."/>
            <person name="Taketani R.G."/>
            <person name="Silva M.C.P."/>
            <person name="Loureco M.V."/>
            <person name="Andreote F.D."/>
        </authorList>
    </citation>
    <scope>NUCLEOTIDE SEQUENCE [LARGE SCALE GENOMIC DNA]</scope>
    <source>
        <strain evidence="1 2">HEX-2 MGV</strain>
    </source>
</reference>
<dbReference type="Proteomes" id="UP000240009">
    <property type="component" value="Unassembled WGS sequence"/>
</dbReference>
<dbReference type="RefSeq" id="WP_105351516.1">
    <property type="nucleotide sequence ID" value="NZ_PUIA01000017.1"/>
</dbReference>
<comment type="caution">
    <text evidence="1">The sequence shown here is derived from an EMBL/GenBank/DDBJ whole genome shotgun (WGS) entry which is preliminary data.</text>
</comment>
<evidence type="ECO:0000313" key="2">
    <source>
        <dbReference type="Proteomes" id="UP000240009"/>
    </source>
</evidence>
<dbReference type="EMBL" id="PUIA01000017">
    <property type="protein sequence ID" value="PQO36986.1"/>
    <property type="molecule type" value="Genomic_DNA"/>
</dbReference>
<proteinExistence type="predicted"/>
<protein>
    <submittedName>
        <fullName evidence="1">Uncharacterized protein</fullName>
    </submittedName>
</protein>
<evidence type="ECO:0000313" key="1">
    <source>
        <dbReference type="EMBL" id="PQO36986.1"/>
    </source>
</evidence>
<gene>
    <name evidence="1" type="ORF">C5Y96_07440</name>
</gene>
<dbReference type="OrthoDB" id="286382at2"/>
<name>A0A2S8FXS4_9BACT</name>
<dbReference type="AlphaFoldDB" id="A0A2S8FXS4"/>
<organism evidence="1 2">
    <name type="scientific">Blastopirellula marina</name>
    <dbReference type="NCBI Taxonomy" id="124"/>
    <lineage>
        <taxon>Bacteria</taxon>
        <taxon>Pseudomonadati</taxon>
        <taxon>Planctomycetota</taxon>
        <taxon>Planctomycetia</taxon>
        <taxon>Pirellulales</taxon>
        <taxon>Pirellulaceae</taxon>
        <taxon>Blastopirellula</taxon>
    </lineage>
</organism>
<accession>A0A2S8FXS4</accession>
<sequence>MATISTRDLSHLPEVSRLEKLLQSLAMLDAIVCPEWEYRYYSFNAKWGKGERMGSMRNGSGDDFFALFNAYGCFLKGFEHECKVASMPELCSQLYEGVPAQFKGGVTEPAFSPENVTFCLWRAKDASKWDHANVKLPKGNDPDGSAYLLSPLDGDPETYCDFAGEYYEMEVDPDLVTAIYEHRPLTKSMALELNADADWKDLKADAKEIAYTL</sequence>